<proteinExistence type="predicted"/>
<evidence type="ECO:0000313" key="1">
    <source>
        <dbReference type="EMBL" id="CAB4701440.1"/>
    </source>
</evidence>
<reference evidence="1" key="1">
    <citation type="submission" date="2020-05" db="EMBL/GenBank/DDBJ databases">
        <authorList>
            <person name="Chiriac C."/>
            <person name="Salcher M."/>
            <person name="Ghai R."/>
            <person name="Kavagutti S V."/>
        </authorList>
    </citation>
    <scope>NUCLEOTIDE SEQUENCE</scope>
</reference>
<dbReference type="AlphaFoldDB" id="A0A6J6PPI4"/>
<organism evidence="1">
    <name type="scientific">freshwater metagenome</name>
    <dbReference type="NCBI Taxonomy" id="449393"/>
    <lineage>
        <taxon>unclassified sequences</taxon>
        <taxon>metagenomes</taxon>
        <taxon>ecological metagenomes</taxon>
    </lineage>
</organism>
<sequence>MRLALGGAVGLAGTFVTLRRKRRRVIDAPVGLAAFESAPCFAELVEGQLGADSEIGSLNAE</sequence>
<protein>
    <submittedName>
        <fullName evidence="1">Unannotated protein</fullName>
    </submittedName>
</protein>
<gene>
    <name evidence="1" type="ORF">UFOPK2399_01390</name>
</gene>
<name>A0A6J6PPI4_9ZZZZ</name>
<accession>A0A6J6PPI4</accession>
<dbReference type="EMBL" id="CAEZXP010000004">
    <property type="protein sequence ID" value="CAB4701440.1"/>
    <property type="molecule type" value="Genomic_DNA"/>
</dbReference>